<evidence type="ECO:0000313" key="10">
    <source>
        <dbReference type="EMBL" id="KAF9065396.1"/>
    </source>
</evidence>
<dbReference type="InterPro" id="IPR013874">
    <property type="entry name" value="Cdc37_Hsp90-bd"/>
</dbReference>
<comment type="caution">
    <text evidence="10">The sequence shown here is derived from an EMBL/GenBank/DDBJ whole genome shotgun (WGS) entry which is preliminary data.</text>
</comment>
<evidence type="ECO:0000259" key="9">
    <source>
        <dbReference type="SMART" id="SM01071"/>
    </source>
</evidence>
<dbReference type="AlphaFoldDB" id="A0A9P5PLA4"/>
<name>A0A9P5PLA4_9AGAR</name>
<organism evidence="10 11">
    <name type="scientific">Rhodocollybia butyracea</name>
    <dbReference type="NCBI Taxonomy" id="206335"/>
    <lineage>
        <taxon>Eukaryota</taxon>
        <taxon>Fungi</taxon>
        <taxon>Dikarya</taxon>
        <taxon>Basidiomycota</taxon>
        <taxon>Agaricomycotina</taxon>
        <taxon>Agaricomycetes</taxon>
        <taxon>Agaricomycetidae</taxon>
        <taxon>Agaricales</taxon>
        <taxon>Marasmiineae</taxon>
        <taxon>Omphalotaceae</taxon>
        <taxon>Rhodocollybia</taxon>
    </lineage>
</organism>
<dbReference type="Pfam" id="PF08564">
    <property type="entry name" value="CDC37_C"/>
    <property type="match status" value="1"/>
</dbReference>
<dbReference type="GO" id="GO:0005737">
    <property type="term" value="C:cytoplasm"/>
    <property type="evidence" value="ECO:0007669"/>
    <property type="project" value="UniProtKB-SubCell"/>
</dbReference>
<proteinExistence type="inferred from homology"/>
<dbReference type="Pfam" id="PF08565">
    <property type="entry name" value="CDC37_M"/>
    <property type="match status" value="1"/>
</dbReference>
<keyword evidence="11" id="KW-1185">Reference proteome</keyword>
<dbReference type="OrthoDB" id="440202at2759"/>
<dbReference type="GO" id="GO:0051087">
    <property type="term" value="F:protein-folding chaperone binding"/>
    <property type="evidence" value="ECO:0007669"/>
    <property type="project" value="TreeGrafter"/>
</dbReference>
<evidence type="ECO:0000256" key="1">
    <source>
        <dbReference type="ARBA" id="ARBA00004496"/>
    </source>
</evidence>
<dbReference type="Gene3D" id="1.20.58.610">
    <property type="entry name" value="Cdc37, Hsp90 binding domain"/>
    <property type="match status" value="1"/>
</dbReference>
<dbReference type="Proteomes" id="UP000772434">
    <property type="component" value="Unassembled WGS sequence"/>
</dbReference>
<dbReference type="SMART" id="SM01071">
    <property type="entry name" value="CDC37_N"/>
    <property type="match status" value="1"/>
</dbReference>
<dbReference type="GO" id="GO:0019901">
    <property type="term" value="F:protein kinase binding"/>
    <property type="evidence" value="ECO:0007669"/>
    <property type="project" value="InterPro"/>
</dbReference>
<dbReference type="InterPro" id="IPR013855">
    <property type="entry name" value="Cdc37_N_dom"/>
</dbReference>
<evidence type="ECO:0000256" key="3">
    <source>
        <dbReference type="ARBA" id="ARBA00022490"/>
    </source>
</evidence>
<evidence type="ECO:0000313" key="11">
    <source>
        <dbReference type="Proteomes" id="UP000772434"/>
    </source>
</evidence>
<accession>A0A9P5PLA4</accession>
<dbReference type="GO" id="GO:0031072">
    <property type="term" value="F:heat shock protein binding"/>
    <property type="evidence" value="ECO:0007669"/>
    <property type="project" value="TreeGrafter"/>
</dbReference>
<dbReference type="PANTHER" id="PTHR12800">
    <property type="entry name" value="CDC37-RELATED"/>
    <property type="match status" value="1"/>
</dbReference>
<comment type="similarity">
    <text evidence="2">Belongs to the CDC37 family.</text>
</comment>
<dbReference type="InterPro" id="IPR004918">
    <property type="entry name" value="Cdc37"/>
</dbReference>
<feature type="domain" description="Cdc37 C-terminal" evidence="7">
    <location>
        <begin position="357"/>
        <end position="452"/>
    </location>
</feature>
<evidence type="ECO:0000259" key="8">
    <source>
        <dbReference type="SMART" id="SM01070"/>
    </source>
</evidence>
<evidence type="ECO:0000259" key="7">
    <source>
        <dbReference type="SMART" id="SM01069"/>
    </source>
</evidence>
<evidence type="ECO:0000256" key="2">
    <source>
        <dbReference type="ARBA" id="ARBA00006222"/>
    </source>
</evidence>
<protein>
    <recommendedName>
        <fullName evidence="5">Hsp90 chaperone protein kinase-targeting subunit</fullName>
    </recommendedName>
</protein>
<dbReference type="SMART" id="SM01070">
    <property type="entry name" value="CDC37_M"/>
    <property type="match status" value="1"/>
</dbReference>
<dbReference type="GO" id="GO:0006457">
    <property type="term" value="P:protein folding"/>
    <property type="evidence" value="ECO:0007669"/>
    <property type="project" value="TreeGrafter"/>
</dbReference>
<dbReference type="SMART" id="SM01069">
    <property type="entry name" value="CDC37_C"/>
    <property type="match status" value="1"/>
</dbReference>
<keyword evidence="4" id="KW-0143">Chaperone</keyword>
<dbReference type="GO" id="GO:0051082">
    <property type="term" value="F:unfolded protein binding"/>
    <property type="evidence" value="ECO:0007669"/>
    <property type="project" value="TreeGrafter"/>
</dbReference>
<dbReference type="EMBL" id="JADNRY010000104">
    <property type="protein sequence ID" value="KAF9065396.1"/>
    <property type="molecule type" value="Genomic_DNA"/>
</dbReference>
<sequence>MSFNYSKWDQLELSDDSDIEGHPNVDKKSLISALQHNIHEKREKRKLKIAYLRAQIACNKVLQPRVQEISARLSAPSDFTSSSVYFNSLYEQLAKNPSPDCPPGNNPEEIEQTYDGMLLELLRQVSTQAKSKIKDASVLESEKEEKLAKALVEEMKYYVDHLGETIQKDETELASEEGEQRKHITIRSPKPDPPASLRKNETSKSATTFETLNPEALGSKLPASGVLVEEDDYVPELTPTLAEFSKIPYRGFEKSFEFIQRHHALLVAAFRAESAGKTKLAKQCIHQSLLLQYCEKLGRDGVRVFFQKMISGDKRAEKVFLDDVENKYNHLRGRVEKSKEESLQDRGNEQIQLMITFNVPSGPPPEALVLEGPGTENMDIEDVRKALQFQWDVFRDFSEPLRQALKEGSLKGINAVLADMDVEEAEGIVQSLDTAGILSFAEGGIRDETGNA</sequence>
<reference evidence="10" key="1">
    <citation type="submission" date="2020-11" db="EMBL/GenBank/DDBJ databases">
        <authorList>
            <consortium name="DOE Joint Genome Institute"/>
            <person name="Ahrendt S."/>
            <person name="Riley R."/>
            <person name="Andreopoulos W."/>
            <person name="Labutti K."/>
            <person name="Pangilinan J."/>
            <person name="Ruiz-Duenas F.J."/>
            <person name="Barrasa J.M."/>
            <person name="Sanchez-Garcia M."/>
            <person name="Camarero S."/>
            <person name="Miyauchi S."/>
            <person name="Serrano A."/>
            <person name="Linde D."/>
            <person name="Babiker R."/>
            <person name="Drula E."/>
            <person name="Ayuso-Fernandez I."/>
            <person name="Pacheco R."/>
            <person name="Padilla G."/>
            <person name="Ferreira P."/>
            <person name="Barriuso J."/>
            <person name="Kellner H."/>
            <person name="Castanera R."/>
            <person name="Alfaro M."/>
            <person name="Ramirez L."/>
            <person name="Pisabarro A.G."/>
            <person name="Kuo A."/>
            <person name="Tritt A."/>
            <person name="Lipzen A."/>
            <person name="He G."/>
            <person name="Yan M."/>
            <person name="Ng V."/>
            <person name="Cullen D."/>
            <person name="Martin F."/>
            <person name="Rosso M.-N."/>
            <person name="Henrissat B."/>
            <person name="Hibbett D."/>
            <person name="Martinez A.T."/>
            <person name="Grigoriev I.V."/>
        </authorList>
    </citation>
    <scope>NUCLEOTIDE SEQUENCE</scope>
    <source>
        <strain evidence="10">AH 40177</strain>
    </source>
</reference>
<dbReference type="Pfam" id="PF03234">
    <property type="entry name" value="CDC37_N"/>
    <property type="match status" value="1"/>
</dbReference>
<dbReference type="GO" id="GO:0050821">
    <property type="term" value="P:protein stabilization"/>
    <property type="evidence" value="ECO:0007669"/>
    <property type="project" value="TreeGrafter"/>
</dbReference>
<feature type="region of interest" description="Disordered" evidence="6">
    <location>
        <begin position="171"/>
        <end position="204"/>
    </location>
</feature>
<dbReference type="InterPro" id="IPR013873">
    <property type="entry name" value="Cdc37_C"/>
</dbReference>
<evidence type="ECO:0000256" key="6">
    <source>
        <dbReference type="SAM" id="MobiDB-lite"/>
    </source>
</evidence>
<dbReference type="SUPFAM" id="SSF101391">
    <property type="entry name" value="Hsp90 co-chaperone CDC37"/>
    <property type="match status" value="1"/>
</dbReference>
<feature type="domain" description="Cdc37 Hsp90 binding" evidence="8">
    <location>
        <begin position="175"/>
        <end position="348"/>
    </location>
</feature>
<keyword evidence="3" id="KW-0963">Cytoplasm</keyword>
<evidence type="ECO:0000256" key="5">
    <source>
        <dbReference type="ARBA" id="ARBA00031396"/>
    </source>
</evidence>
<dbReference type="PANTHER" id="PTHR12800:SF4">
    <property type="entry name" value="HSP90 CO-CHAPERONE CDC37"/>
    <property type="match status" value="1"/>
</dbReference>
<feature type="domain" description="Cdc37 N-terminal" evidence="9">
    <location>
        <begin position="2"/>
        <end position="188"/>
    </location>
</feature>
<comment type="subcellular location">
    <subcellularLocation>
        <location evidence="1">Cytoplasm</location>
    </subcellularLocation>
</comment>
<gene>
    <name evidence="10" type="ORF">BDP27DRAFT_1384523</name>
</gene>
<dbReference type="InterPro" id="IPR038189">
    <property type="entry name" value="Cdc37_Hsp90-bd_sf"/>
</dbReference>
<evidence type="ECO:0000256" key="4">
    <source>
        <dbReference type="ARBA" id="ARBA00023186"/>
    </source>
</evidence>